<gene>
    <name evidence="1" type="ORF">BKA67DRAFT_568009</name>
</gene>
<accession>A0A9P8UIR7</accession>
<name>A0A9P8UIR7_9PEZI</name>
<dbReference type="RefSeq" id="XP_045957206.1">
    <property type="nucleotide sequence ID" value="XM_046103006.1"/>
</dbReference>
<dbReference type="AlphaFoldDB" id="A0A9P8UIR7"/>
<reference evidence="1" key="1">
    <citation type="journal article" date="2021" name="Nat. Commun.">
        <title>Genetic determinants of endophytism in the Arabidopsis root mycobiome.</title>
        <authorList>
            <person name="Mesny F."/>
            <person name="Miyauchi S."/>
            <person name="Thiergart T."/>
            <person name="Pickel B."/>
            <person name="Atanasova L."/>
            <person name="Karlsson M."/>
            <person name="Huettel B."/>
            <person name="Barry K.W."/>
            <person name="Haridas S."/>
            <person name="Chen C."/>
            <person name="Bauer D."/>
            <person name="Andreopoulos W."/>
            <person name="Pangilinan J."/>
            <person name="LaButti K."/>
            <person name="Riley R."/>
            <person name="Lipzen A."/>
            <person name="Clum A."/>
            <person name="Drula E."/>
            <person name="Henrissat B."/>
            <person name="Kohler A."/>
            <person name="Grigoriev I.V."/>
            <person name="Martin F.M."/>
            <person name="Hacquard S."/>
        </authorList>
    </citation>
    <scope>NUCLEOTIDE SEQUENCE</scope>
    <source>
        <strain evidence="1">MPI-SDFR-AT-0073</strain>
    </source>
</reference>
<organism evidence="1 2">
    <name type="scientific">Truncatella angustata</name>
    <dbReference type="NCBI Taxonomy" id="152316"/>
    <lineage>
        <taxon>Eukaryota</taxon>
        <taxon>Fungi</taxon>
        <taxon>Dikarya</taxon>
        <taxon>Ascomycota</taxon>
        <taxon>Pezizomycotina</taxon>
        <taxon>Sordariomycetes</taxon>
        <taxon>Xylariomycetidae</taxon>
        <taxon>Amphisphaeriales</taxon>
        <taxon>Sporocadaceae</taxon>
        <taxon>Truncatella</taxon>
    </lineage>
</organism>
<sequence>MLRHAGCFISSRDSSERSHAASKAEESLFVIIFYLYLSSAITEGTHIALECFLNFVLKGDRVSCFSDDPSALHPDLSCGFGQKPKAVVGRRKTKSLDPVLELTSLLIADWMVLRAGRIYAWGTGCHNDEAVGIAKTGQTGWLTAVMYTETVQGVFSTYSVPASPLGLHKEEWRQESLLDNDEAFQAGQPKEEQSRWNLCLTSVVLIWDLSRRAPESKQSIVLLW</sequence>
<dbReference type="Proteomes" id="UP000758603">
    <property type="component" value="Unassembled WGS sequence"/>
</dbReference>
<protein>
    <submittedName>
        <fullName evidence="1">Uncharacterized protein</fullName>
    </submittedName>
</protein>
<proteinExistence type="predicted"/>
<dbReference type="EMBL" id="JAGPXC010000005">
    <property type="protein sequence ID" value="KAH6652929.1"/>
    <property type="molecule type" value="Genomic_DNA"/>
</dbReference>
<comment type="caution">
    <text evidence="1">The sequence shown here is derived from an EMBL/GenBank/DDBJ whole genome shotgun (WGS) entry which is preliminary data.</text>
</comment>
<keyword evidence="2" id="KW-1185">Reference proteome</keyword>
<evidence type="ECO:0000313" key="2">
    <source>
        <dbReference type="Proteomes" id="UP000758603"/>
    </source>
</evidence>
<dbReference type="GeneID" id="70131898"/>
<evidence type="ECO:0000313" key="1">
    <source>
        <dbReference type="EMBL" id="KAH6652929.1"/>
    </source>
</evidence>